<feature type="domain" description="Heterokaryon incompatibility" evidence="1">
    <location>
        <begin position="82"/>
        <end position="123"/>
    </location>
</feature>
<protein>
    <recommendedName>
        <fullName evidence="1">Heterokaryon incompatibility domain-containing protein</fullName>
    </recommendedName>
</protein>
<organism evidence="2 3">
    <name type="scientific">Achaetomium macrosporum</name>
    <dbReference type="NCBI Taxonomy" id="79813"/>
    <lineage>
        <taxon>Eukaryota</taxon>
        <taxon>Fungi</taxon>
        <taxon>Dikarya</taxon>
        <taxon>Ascomycota</taxon>
        <taxon>Pezizomycotina</taxon>
        <taxon>Sordariomycetes</taxon>
        <taxon>Sordariomycetidae</taxon>
        <taxon>Sordariales</taxon>
        <taxon>Chaetomiaceae</taxon>
        <taxon>Achaetomium</taxon>
    </lineage>
</organism>
<proteinExistence type="predicted"/>
<dbReference type="InterPro" id="IPR010730">
    <property type="entry name" value="HET"/>
</dbReference>
<name>A0AAN7H347_9PEZI</name>
<gene>
    <name evidence="2" type="ORF">C8A03DRAFT_48299</name>
</gene>
<evidence type="ECO:0000259" key="1">
    <source>
        <dbReference type="Pfam" id="PF06985"/>
    </source>
</evidence>
<dbReference type="PANTHER" id="PTHR24148:SF73">
    <property type="entry name" value="HET DOMAIN PROTEIN (AFU_ORTHOLOGUE AFUA_8G01020)"/>
    <property type="match status" value="1"/>
</dbReference>
<evidence type="ECO:0000313" key="2">
    <source>
        <dbReference type="EMBL" id="KAK4233011.1"/>
    </source>
</evidence>
<dbReference type="Pfam" id="PF06985">
    <property type="entry name" value="HET"/>
    <property type="match status" value="1"/>
</dbReference>
<dbReference type="InterPro" id="IPR052895">
    <property type="entry name" value="HetReg/Transcr_Mod"/>
</dbReference>
<comment type="caution">
    <text evidence="2">The sequence shown here is derived from an EMBL/GenBank/DDBJ whole genome shotgun (WGS) entry which is preliminary data.</text>
</comment>
<evidence type="ECO:0000313" key="3">
    <source>
        <dbReference type="Proteomes" id="UP001303760"/>
    </source>
</evidence>
<keyword evidence="3" id="KW-1185">Reference proteome</keyword>
<dbReference type="PANTHER" id="PTHR24148">
    <property type="entry name" value="ANKYRIN REPEAT DOMAIN-CONTAINING PROTEIN 39 HOMOLOG-RELATED"/>
    <property type="match status" value="1"/>
</dbReference>
<accession>A0AAN7H347</accession>
<dbReference type="AlphaFoldDB" id="A0AAN7H347"/>
<reference evidence="2" key="1">
    <citation type="journal article" date="2023" name="Mol. Phylogenet. Evol.">
        <title>Genome-scale phylogeny and comparative genomics of the fungal order Sordariales.</title>
        <authorList>
            <person name="Hensen N."/>
            <person name="Bonometti L."/>
            <person name="Westerberg I."/>
            <person name="Brannstrom I.O."/>
            <person name="Guillou S."/>
            <person name="Cros-Aarteil S."/>
            <person name="Calhoun S."/>
            <person name="Haridas S."/>
            <person name="Kuo A."/>
            <person name="Mondo S."/>
            <person name="Pangilinan J."/>
            <person name="Riley R."/>
            <person name="LaButti K."/>
            <person name="Andreopoulos B."/>
            <person name="Lipzen A."/>
            <person name="Chen C."/>
            <person name="Yan M."/>
            <person name="Daum C."/>
            <person name="Ng V."/>
            <person name="Clum A."/>
            <person name="Steindorff A."/>
            <person name="Ohm R.A."/>
            <person name="Martin F."/>
            <person name="Silar P."/>
            <person name="Natvig D.O."/>
            <person name="Lalanne C."/>
            <person name="Gautier V."/>
            <person name="Ament-Velasquez S.L."/>
            <person name="Kruys A."/>
            <person name="Hutchinson M.I."/>
            <person name="Powell A.J."/>
            <person name="Barry K."/>
            <person name="Miller A.N."/>
            <person name="Grigoriev I.V."/>
            <person name="Debuchy R."/>
            <person name="Gladieux P."/>
            <person name="Hiltunen Thoren M."/>
            <person name="Johannesson H."/>
        </authorList>
    </citation>
    <scope>NUCLEOTIDE SEQUENCE</scope>
    <source>
        <strain evidence="2">CBS 532.94</strain>
    </source>
</reference>
<dbReference type="Proteomes" id="UP001303760">
    <property type="component" value="Unassembled WGS sequence"/>
</dbReference>
<sequence length="391" mass="43919">MAEDPIEHPTIPNDYHFCHPLRSEAHEIRPLRILPGDDELVVTLPIAVVFEDNVDVGASSVSLTNTDETCGAESLAAAHGVGFHVTTNLHDALASFRRSEERGYLWIDMLCINQGDVNERSGQWFSWLLTLEGLVEMPASPPNNMLRRISTIAQAPWFRRVWVIQEVASNKRVRLRVAEEEGSWDLLRALTRFVSLLLATQVAVNGTVPGFRWKSMIHMLWRDLAHWRDWDTVNIAKLLDALPSFSATDARDKASVGETYAKFALSVIHSNRRLDILQSAQIDIEGQATEGTRVRMKDIINWRSLHVEGLHATSVAEVISVQAVDDFVKSRGGNGLDSQLWDAPLPDLWVLVHEVYSEVFSSRACRVAMRVVAEGDSDQKGTLRSEFFCLE</sequence>
<reference evidence="2" key="2">
    <citation type="submission" date="2023-05" db="EMBL/GenBank/DDBJ databases">
        <authorList>
            <consortium name="Lawrence Berkeley National Laboratory"/>
            <person name="Steindorff A."/>
            <person name="Hensen N."/>
            <person name="Bonometti L."/>
            <person name="Westerberg I."/>
            <person name="Brannstrom I.O."/>
            <person name="Guillou S."/>
            <person name="Cros-Aarteil S."/>
            <person name="Calhoun S."/>
            <person name="Haridas S."/>
            <person name="Kuo A."/>
            <person name="Mondo S."/>
            <person name="Pangilinan J."/>
            <person name="Riley R."/>
            <person name="Labutti K."/>
            <person name="Andreopoulos B."/>
            <person name="Lipzen A."/>
            <person name="Chen C."/>
            <person name="Yanf M."/>
            <person name="Daum C."/>
            <person name="Ng V."/>
            <person name="Clum A."/>
            <person name="Ohm R."/>
            <person name="Martin F."/>
            <person name="Silar P."/>
            <person name="Natvig D."/>
            <person name="Lalanne C."/>
            <person name="Gautier V."/>
            <person name="Ament-Velasquez S.L."/>
            <person name="Kruys A."/>
            <person name="Hutchinson M.I."/>
            <person name="Powell A.J."/>
            <person name="Barry K."/>
            <person name="Miller A.N."/>
            <person name="Grigoriev I.V."/>
            <person name="Debuchy R."/>
            <person name="Gladieux P."/>
            <person name="Thoren M.H."/>
            <person name="Johannesson H."/>
        </authorList>
    </citation>
    <scope>NUCLEOTIDE SEQUENCE</scope>
    <source>
        <strain evidence="2">CBS 532.94</strain>
    </source>
</reference>
<dbReference type="EMBL" id="MU860712">
    <property type="protein sequence ID" value="KAK4233011.1"/>
    <property type="molecule type" value="Genomic_DNA"/>
</dbReference>